<dbReference type="RefSeq" id="WP_235322198.1">
    <property type="nucleotide sequence ID" value="NZ_JAFBIT010000001.1"/>
</dbReference>
<reference evidence="2 3" key="1">
    <citation type="submission" date="2020-12" db="EMBL/GenBank/DDBJ databases">
        <title>Whole genome sequences of gut porcine anaerobes.</title>
        <authorList>
            <person name="Kubasova T."/>
            <person name="Jahodarova E."/>
            <person name="Rychlik I."/>
        </authorList>
    </citation>
    <scope>NUCLEOTIDE SEQUENCE [LARGE SCALE GENOMIC DNA]</scope>
    <source>
        <strain evidence="2 3">An867</strain>
    </source>
</reference>
<dbReference type="InterPro" id="IPR041698">
    <property type="entry name" value="Methyltransf_25"/>
</dbReference>
<dbReference type="PANTHER" id="PTHR43591">
    <property type="entry name" value="METHYLTRANSFERASE"/>
    <property type="match status" value="1"/>
</dbReference>
<keyword evidence="3" id="KW-1185">Reference proteome</keyword>
<proteinExistence type="predicted"/>
<dbReference type="Proteomes" id="UP001299220">
    <property type="component" value="Unassembled WGS sequence"/>
</dbReference>
<feature type="domain" description="Methyltransferase" evidence="1">
    <location>
        <begin position="67"/>
        <end position="160"/>
    </location>
</feature>
<sequence length="236" mass="26895">METIRENTENYMHELKAWLNETENAPLEEMDAFFAQRVGTYEEHMLSHWSEDYVRLAASLPSDTERILDLGCGTGLELDEIYRFFPDMQVVGVDLSEAMLQKLREKHSGRALKLICGSYFTEPFPGPFDAAVSFESLHHFTAAEKLPLYKKICDALAPGGVFLNCDYIACCDEEETLLRETCDRRRRRDHIPDAAFIHFDTPLTAEHEMQVLRDAGFADVSVDPSPDATLIIAKKR</sequence>
<dbReference type="PANTHER" id="PTHR43591:SF110">
    <property type="entry name" value="RHODANESE DOMAIN-CONTAINING PROTEIN"/>
    <property type="match status" value="1"/>
</dbReference>
<evidence type="ECO:0000313" key="3">
    <source>
        <dbReference type="Proteomes" id="UP001299220"/>
    </source>
</evidence>
<comment type="caution">
    <text evidence="2">The sequence shown here is derived from an EMBL/GenBank/DDBJ whole genome shotgun (WGS) entry which is preliminary data.</text>
</comment>
<keyword evidence="2" id="KW-0808">Transferase</keyword>
<accession>A0ABS9CJE8</accession>
<dbReference type="SUPFAM" id="SSF53335">
    <property type="entry name" value="S-adenosyl-L-methionine-dependent methyltransferases"/>
    <property type="match status" value="1"/>
</dbReference>
<gene>
    <name evidence="2" type="ORF">JQM67_01375</name>
</gene>
<dbReference type="GO" id="GO:0008168">
    <property type="term" value="F:methyltransferase activity"/>
    <property type="evidence" value="ECO:0007669"/>
    <property type="project" value="UniProtKB-KW"/>
</dbReference>
<dbReference type="GO" id="GO:0032259">
    <property type="term" value="P:methylation"/>
    <property type="evidence" value="ECO:0007669"/>
    <property type="project" value="UniProtKB-KW"/>
</dbReference>
<dbReference type="EMBL" id="JAFBIT010000001">
    <property type="protein sequence ID" value="MCF2651262.1"/>
    <property type="molecule type" value="Genomic_DNA"/>
</dbReference>
<evidence type="ECO:0000313" key="2">
    <source>
        <dbReference type="EMBL" id="MCF2651262.1"/>
    </source>
</evidence>
<dbReference type="Pfam" id="PF13649">
    <property type="entry name" value="Methyltransf_25"/>
    <property type="match status" value="1"/>
</dbReference>
<dbReference type="Gene3D" id="3.40.50.150">
    <property type="entry name" value="Vaccinia Virus protein VP39"/>
    <property type="match status" value="1"/>
</dbReference>
<protein>
    <submittedName>
        <fullName evidence="2">Class I SAM-dependent methyltransferase</fullName>
    </submittedName>
</protein>
<dbReference type="InterPro" id="IPR029063">
    <property type="entry name" value="SAM-dependent_MTases_sf"/>
</dbReference>
<organism evidence="2 3">
    <name type="scientific">Anaeromassilibacillus senegalensis</name>
    <dbReference type="NCBI Taxonomy" id="1673717"/>
    <lineage>
        <taxon>Bacteria</taxon>
        <taxon>Bacillati</taxon>
        <taxon>Bacillota</taxon>
        <taxon>Clostridia</taxon>
        <taxon>Eubacteriales</taxon>
        <taxon>Acutalibacteraceae</taxon>
        <taxon>Anaeromassilibacillus</taxon>
    </lineage>
</organism>
<dbReference type="PROSITE" id="PS51683">
    <property type="entry name" value="SAM_OMT_II"/>
    <property type="match status" value="1"/>
</dbReference>
<dbReference type="InterPro" id="IPR016461">
    <property type="entry name" value="COMT-like"/>
</dbReference>
<name>A0ABS9CJE8_9FIRM</name>
<evidence type="ECO:0000259" key="1">
    <source>
        <dbReference type="Pfam" id="PF13649"/>
    </source>
</evidence>
<keyword evidence="2" id="KW-0489">Methyltransferase</keyword>
<dbReference type="CDD" id="cd02440">
    <property type="entry name" value="AdoMet_MTases"/>
    <property type="match status" value="1"/>
</dbReference>